<gene>
    <name evidence="1" type="ORF">JAAARDRAFT_195428</name>
</gene>
<protein>
    <submittedName>
        <fullName evidence="1">Uncharacterized protein</fullName>
    </submittedName>
</protein>
<dbReference type="AlphaFoldDB" id="A0A067PWC6"/>
<dbReference type="STRING" id="933084.A0A067PWC6"/>
<evidence type="ECO:0000313" key="1">
    <source>
        <dbReference type="EMBL" id="KDQ55577.1"/>
    </source>
</evidence>
<dbReference type="Proteomes" id="UP000027265">
    <property type="component" value="Unassembled WGS sequence"/>
</dbReference>
<dbReference type="InParanoid" id="A0A067PWC6"/>
<accession>A0A067PWC6</accession>
<keyword evidence="2" id="KW-1185">Reference proteome</keyword>
<sequence>MPRLQFNPNLIHCPDFASEVYAGSRAHFVNENTTEEEAIRHLQDIWRAGNDAEKILWQAQVDEDARDAAEQEHFAKEAEDHRLAALELEKDNTRKEEVKKNKAKYIPIPDRDVPDDAPVITSQYAMKRLEKGHYVGMWYFTNAGIDDALHHSTTVDNDAMVLQANTEGKNRWVPAASVRVAWDFVEDKDLAWEDFCQAVPRMIMAMEDADWPVERVDMTLLVYQGDQRKLWHQAMSSPQGGYNISKINDNVLRKAREAVYWDAR</sequence>
<evidence type="ECO:0000313" key="2">
    <source>
        <dbReference type="Proteomes" id="UP000027265"/>
    </source>
</evidence>
<proteinExistence type="predicted"/>
<organism evidence="1 2">
    <name type="scientific">Jaapia argillacea MUCL 33604</name>
    <dbReference type="NCBI Taxonomy" id="933084"/>
    <lineage>
        <taxon>Eukaryota</taxon>
        <taxon>Fungi</taxon>
        <taxon>Dikarya</taxon>
        <taxon>Basidiomycota</taxon>
        <taxon>Agaricomycotina</taxon>
        <taxon>Agaricomycetes</taxon>
        <taxon>Agaricomycetidae</taxon>
        <taxon>Jaapiales</taxon>
        <taxon>Jaapiaceae</taxon>
        <taxon>Jaapia</taxon>
    </lineage>
</organism>
<dbReference type="HOGENOM" id="CLU_052398_0_2_1"/>
<dbReference type="EMBL" id="KL197724">
    <property type="protein sequence ID" value="KDQ55577.1"/>
    <property type="molecule type" value="Genomic_DNA"/>
</dbReference>
<name>A0A067PWC6_9AGAM</name>
<reference evidence="2" key="1">
    <citation type="journal article" date="2014" name="Proc. Natl. Acad. Sci. U.S.A.">
        <title>Extensive sampling of basidiomycete genomes demonstrates inadequacy of the white-rot/brown-rot paradigm for wood decay fungi.</title>
        <authorList>
            <person name="Riley R."/>
            <person name="Salamov A.A."/>
            <person name="Brown D.W."/>
            <person name="Nagy L.G."/>
            <person name="Floudas D."/>
            <person name="Held B.W."/>
            <person name="Levasseur A."/>
            <person name="Lombard V."/>
            <person name="Morin E."/>
            <person name="Otillar R."/>
            <person name="Lindquist E.A."/>
            <person name="Sun H."/>
            <person name="LaButti K.M."/>
            <person name="Schmutz J."/>
            <person name="Jabbour D."/>
            <person name="Luo H."/>
            <person name="Baker S.E."/>
            <person name="Pisabarro A.G."/>
            <person name="Walton J.D."/>
            <person name="Blanchette R.A."/>
            <person name="Henrissat B."/>
            <person name="Martin F."/>
            <person name="Cullen D."/>
            <person name="Hibbett D.S."/>
            <person name="Grigoriev I.V."/>
        </authorList>
    </citation>
    <scope>NUCLEOTIDE SEQUENCE [LARGE SCALE GENOMIC DNA]</scope>
    <source>
        <strain evidence="2">MUCL 33604</strain>
    </source>
</reference>
<dbReference type="OrthoDB" id="2688210at2759"/>